<dbReference type="AlphaFoldDB" id="A0A0F7KS47"/>
<reference evidence="1" key="1">
    <citation type="submission" date="2015-05" db="EMBL/GenBank/DDBJ databases">
        <title>The complete genome of Altererythrobacter atlanticus strain 26DY36.</title>
        <authorList>
            <person name="Wu Y.-H."/>
            <person name="Cheng H."/>
            <person name="Wu X.-W."/>
        </authorList>
    </citation>
    <scope>NUCLEOTIDE SEQUENCE [LARGE SCALE GENOMIC DNA]</scope>
    <source>
        <strain evidence="1">26DY36</strain>
    </source>
</reference>
<dbReference type="PANTHER" id="PTHR36302">
    <property type="entry name" value="BLR7088 PROTEIN"/>
    <property type="match status" value="1"/>
</dbReference>
<sequence length="162" mass="16644">MNRTIWPAAALALAALGPAACSGGESEQATETAGPEAPAGISVSDGRMMLPPVSGNPAAIYFDIANDGDKDVMIRAVSVQGAGGAMLHETSTWNNQTDMQEVFQLSVPAGESVSFEPGGLHVMANDLDPSLVAGGETEVTLTFVGGDKVSFPAEIREPGDER</sequence>
<dbReference type="RefSeq" id="WP_046904737.1">
    <property type="nucleotide sequence ID" value="NZ_CP011452.2"/>
</dbReference>
<dbReference type="InterPro" id="IPR007410">
    <property type="entry name" value="LpqE-like"/>
</dbReference>
<accession>A0A0F7KS47</accession>
<evidence type="ECO:0000313" key="1">
    <source>
        <dbReference type="EMBL" id="AKH41580.1"/>
    </source>
</evidence>
<dbReference type="InterPro" id="IPR036182">
    <property type="entry name" value="PCuAC_sf"/>
</dbReference>
<dbReference type="Pfam" id="PF04314">
    <property type="entry name" value="PCuAC"/>
    <property type="match status" value="1"/>
</dbReference>
<dbReference type="STRING" id="1267766.WYH_00521"/>
<dbReference type="Gene3D" id="2.60.40.1890">
    <property type="entry name" value="PCu(A)C copper chaperone"/>
    <property type="match status" value="1"/>
</dbReference>
<proteinExistence type="predicted"/>
<dbReference type="EMBL" id="CP011452">
    <property type="protein sequence ID" value="AKH41580.1"/>
    <property type="molecule type" value="Genomic_DNA"/>
</dbReference>
<organism evidence="1 2">
    <name type="scientific">Croceibacterium atlanticum</name>
    <dbReference type="NCBI Taxonomy" id="1267766"/>
    <lineage>
        <taxon>Bacteria</taxon>
        <taxon>Pseudomonadati</taxon>
        <taxon>Pseudomonadota</taxon>
        <taxon>Alphaproteobacteria</taxon>
        <taxon>Sphingomonadales</taxon>
        <taxon>Erythrobacteraceae</taxon>
        <taxon>Croceibacterium</taxon>
    </lineage>
</organism>
<dbReference type="PATRIC" id="fig|1267766.3.peg.528"/>
<evidence type="ECO:0000313" key="2">
    <source>
        <dbReference type="Proteomes" id="UP000034392"/>
    </source>
</evidence>
<dbReference type="KEGG" id="aay:WYH_00521"/>
<dbReference type="InterPro" id="IPR058248">
    <property type="entry name" value="Lxx211020-like"/>
</dbReference>
<keyword evidence="2" id="KW-1185">Reference proteome</keyword>
<dbReference type="PANTHER" id="PTHR36302:SF1">
    <property type="entry name" value="COPPER CHAPERONE PCU(A)C"/>
    <property type="match status" value="1"/>
</dbReference>
<dbReference type="SUPFAM" id="SSF110087">
    <property type="entry name" value="DR1885-like metal-binding protein"/>
    <property type="match status" value="1"/>
</dbReference>
<name>A0A0F7KS47_9SPHN</name>
<protein>
    <submittedName>
        <fullName evidence="1">Uncharacterized protein</fullName>
    </submittedName>
</protein>
<gene>
    <name evidence="1" type="ORF">WYH_00521</name>
</gene>
<dbReference type="Proteomes" id="UP000034392">
    <property type="component" value="Chromosome"/>
</dbReference>